<organism evidence="1 2">
    <name type="scientific">Candidatus Haliotispira prima</name>
    <dbReference type="NCBI Taxonomy" id="3034016"/>
    <lineage>
        <taxon>Bacteria</taxon>
        <taxon>Pseudomonadati</taxon>
        <taxon>Spirochaetota</taxon>
        <taxon>Spirochaetia</taxon>
        <taxon>Spirochaetales</taxon>
        <taxon>Spirochaetaceae</taxon>
        <taxon>Candidatus Haliotispira</taxon>
    </lineage>
</organism>
<accession>A0ABY8MGX8</accession>
<gene>
    <name evidence="1" type="ORF">P0082_08115</name>
</gene>
<name>A0ABY8MGX8_9SPIO</name>
<evidence type="ECO:0000313" key="2">
    <source>
        <dbReference type="Proteomes" id="UP001228690"/>
    </source>
</evidence>
<reference evidence="1 2" key="1">
    <citation type="submission" date="2023-04" db="EMBL/GenBank/DDBJ databases">
        <title>Spirochaete genome identified in red abalone sample constitutes a novel genus.</title>
        <authorList>
            <person name="Sharma S.P."/>
            <person name="Purcell C.M."/>
            <person name="Hyde J.R."/>
            <person name="Severin A.J."/>
        </authorList>
    </citation>
    <scope>NUCLEOTIDE SEQUENCE [LARGE SCALE GENOMIC DNA]</scope>
    <source>
        <strain evidence="1 2">SP-2023</strain>
    </source>
</reference>
<keyword evidence="2" id="KW-1185">Reference proteome</keyword>
<proteinExistence type="predicted"/>
<dbReference type="RefSeq" id="WP_326926626.1">
    <property type="nucleotide sequence ID" value="NZ_CP123443.1"/>
</dbReference>
<protein>
    <submittedName>
        <fullName evidence="1">Uncharacterized protein</fullName>
    </submittedName>
</protein>
<dbReference type="Proteomes" id="UP001228690">
    <property type="component" value="Chromosome"/>
</dbReference>
<dbReference type="EMBL" id="CP123443">
    <property type="protein sequence ID" value="WGK68443.1"/>
    <property type="molecule type" value="Genomic_DNA"/>
</dbReference>
<evidence type="ECO:0000313" key="1">
    <source>
        <dbReference type="EMBL" id="WGK68443.1"/>
    </source>
</evidence>
<sequence length="333" mass="38369">MTKTCLQNLNQLELVQLAMRLRVLPPNFLEVRHVCIEANLSGPVEGKELGENVEFLLDSDEHEDLVDELFEILAEQRSESLNDLASPLVESLHKFELEPDRASGLADPLPDRYFFDRLGLTKNKLHFILRDMEWAVIFWQFSTDIKSAIQQEEQRLQQIRSGRPKSPAPDSVQGEIDGSNLSIAVHESPTMPQFGRQCKLGSFQGNYLRDYYQGVDGTATLTRDRDCKTKAETNFYSFSVNSDEYKRYVFLRNDCNYYWAELYHYNIDYRRFVLLARSSIILKPKLLQYESQMTQSEDSVSSADKICKLYELSNTIPTSSESHCVTFPSIDTV</sequence>